<dbReference type="Pfam" id="PF07707">
    <property type="entry name" value="BACK"/>
    <property type="match status" value="1"/>
</dbReference>
<dbReference type="InterPro" id="IPR000210">
    <property type="entry name" value="BTB/POZ_dom"/>
</dbReference>
<dbReference type="InterPro" id="IPR011705">
    <property type="entry name" value="BACK"/>
</dbReference>
<proteinExistence type="predicted"/>
<name>A0A226CZQ0_FOLCA</name>
<dbReference type="AlphaFoldDB" id="A0A226CZQ0"/>
<evidence type="ECO:0000313" key="3">
    <source>
        <dbReference type="Proteomes" id="UP000198287"/>
    </source>
</evidence>
<keyword evidence="3" id="KW-1185">Reference proteome</keyword>
<dbReference type="EMBL" id="LNIX01000043">
    <property type="protein sequence ID" value="OXA38795.1"/>
    <property type="molecule type" value="Genomic_DNA"/>
</dbReference>
<gene>
    <name evidence="2" type="ORF">Fcan01_26478</name>
</gene>
<feature type="domain" description="BTB" evidence="1">
    <location>
        <begin position="35"/>
        <end position="99"/>
    </location>
</feature>
<dbReference type="Proteomes" id="UP000198287">
    <property type="component" value="Unassembled WGS sequence"/>
</dbReference>
<dbReference type="Gene3D" id="1.25.40.420">
    <property type="match status" value="1"/>
</dbReference>
<dbReference type="SMART" id="SM00875">
    <property type="entry name" value="BACK"/>
    <property type="match status" value="1"/>
</dbReference>
<reference evidence="2 3" key="1">
    <citation type="submission" date="2015-12" db="EMBL/GenBank/DDBJ databases">
        <title>The genome of Folsomia candida.</title>
        <authorList>
            <person name="Faddeeva A."/>
            <person name="Derks M.F."/>
            <person name="Anvar Y."/>
            <person name="Smit S."/>
            <person name="Van Straalen N."/>
            <person name="Roelofs D."/>
        </authorList>
    </citation>
    <scope>NUCLEOTIDE SEQUENCE [LARGE SCALE GENOMIC DNA]</scope>
    <source>
        <strain evidence="2 3">VU population</strain>
        <tissue evidence="2">Whole body</tissue>
    </source>
</reference>
<protein>
    <submittedName>
        <fullName evidence="2">BTB/POZ domain-containing protein 2</fullName>
    </submittedName>
</protein>
<evidence type="ECO:0000313" key="2">
    <source>
        <dbReference type="EMBL" id="OXA38795.1"/>
    </source>
</evidence>
<dbReference type="PROSITE" id="PS50097">
    <property type="entry name" value="BTB"/>
    <property type="match status" value="1"/>
</dbReference>
<comment type="caution">
    <text evidence="2">The sequence shown here is derived from an EMBL/GenBank/DDBJ whole genome shotgun (WGS) entry which is preliminary data.</text>
</comment>
<dbReference type="Pfam" id="PF00651">
    <property type="entry name" value="BTB"/>
    <property type="match status" value="1"/>
</dbReference>
<dbReference type="SUPFAM" id="SSF54695">
    <property type="entry name" value="POZ domain"/>
    <property type="match status" value="1"/>
</dbReference>
<dbReference type="InterPro" id="IPR011333">
    <property type="entry name" value="SKP1/BTB/POZ_sf"/>
</dbReference>
<evidence type="ECO:0000259" key="1">
    <source>
        <dbReference type="PROSITE" id="PS50097"/>
    </source>
</evidence>
<dbReference type="Gene3D" id="3.30.710.10">
    <property type="entry name" value="Potassium Channel Kv1.1, Chain A"/>
    <property type="match status" value="1"/>
</dbReference>
<dbReference type="PANTHER" id="PTHR45774:SF3">
    <property type="entry name" value="BTB (POZ) DOMAIN-CONTAINING 2B-RELATED"/>
    <property type="match status" value="1"/>
</dbReference>
<accession>A0A226CZQ0</accession>
<sequence>MSTRPEKSEVRKPKWDWTGSHGDRLGNLLEKGFQSDFILDFRPQERKIPVHRIFLQAGSPVLNGRFKATMEELIIENVDTRVFKMLLKYLYTGKSGVRMGDALPLLQLATQYEVNGLRDECAAVLKGDLTVENVLSLFQSGMEYAHGDFIQSTLKFICKNARKILEFDLFANLRLECLIEIIQQDSLQVRNEMEVFEAVNRWGLAECTRQSLDPSNTENLRRCLAKPLNYVRFPLMNPKEFALKVTPKKLLNMEESMELLTSFLVPLNERNMLPAGRFVSNPRKYGHEDIVLTRGFSGGTRVIQSLSTGGANGGETIIIRVNEDVEMNSISVPKEVFDLYSASGYVHYYDLIKCTVAFANEVRRMDTIVCKFDTYESGNAYLRLSVNPPCRLNVLDGWIEVTIGFTGQLGFHQAGCTVANRQNQKLSQQLFSANGYNRVITNYAGLPNDPNMEGSSAEGVIDIKRVDGDGLSVNYGLIEKLEFKAAQSRDYHQFLTNLATPVFVLATWETGIDLVLNWVQVSRFLTYLIRSKHVLKERVSRPNHENNPKKTRIKK</sequence>
<organism evidence="2 3">
    <name type="scientific">Folsomia candida</name>
    <name type="common">Springtail</name>
    <dbReference type="NCBI Taxonomy" id="158441"/>
    <lineage>
        <taxon>Eukaryota</taxon>
        <taxon>Metazoa</taxon>
        <taxon>Ecdysozoa</taxon>
        <taxon>Arthropoda</taxon>
        <taxon>Hexapoda</taxon>
        <taxon>Collembola</taxon>
        <taxon>Entomobryomorpha</taxon>
        <taxon>Isotomoidea</taxon>
        <taxon>Isotomidae</taxon>
        <taxon>Proisotominae</taxon>
        <taxon>Folsomia</taxon>
    </lineage>
</organism>
<dbReference type="PANTHER" id="PTHR45774">
    <property type="entry name" value="BTB/POZ DOMAIN-CONTAINING"/>
    <property type="match status" value="1"/>
</dbReference>
<dbReference type="SMART" id="SM00225">
    <property type="entry name" value="BTB"/>
    <property type="match status" value="1"/>
</dbReference>
<dbReference type="OrthoDB" id="2354660at2759"/>